<dbReference type="InterPro" id="IPR018490">
    <property type="entry name" value="cNMP-bd_dom_sf"/>
</dbReference>
<dbReference type="EMBL" id="JAPKNK010000008">
    <property type="protein sequence ID" value="MCX5571006.1"/>
    <property type="molecule type" value="Genomic_DNA"/>
</dbReference>
<evidence type="ECO:0000313" key="2">
    <source>
        <dbReference type="EMBL" id="MCX5571006.1"/>
    </source>
</evidence>
<dbReference type="InterPro" id="IPR000595">
    <property type="entry name" value="cNMP-bd_dom"/>
</dbReference>
<keyword evidence="3" id="KW-1185">Reference proteome</keyword>
<dbReference type="SMART" id="SM00100">
    <property type="entry name" value="cNMP"/>
    <property type="match status" value="1"/>
</dbReference>
<dbReference type="SUPFAM" id="SSF51206">
    <property type="entry name" value="cAMP-binding domain-like"/>
    <property type="match status" value="1"/>
</dbReference>
<accession>A0A9X3E4F3</accession>
<feature type="domain" description="Cyclic nucleotide-binding" evidence="1">
    <location>
        <begin position="15"/>
        <end position="88"/>
    </location>
</feature>
<comment type="caution">
    <text evidence="2">The sequence shown here is derived from an EMBL/GenBank/DDBJ whole genome shotgun (WGS) entry which is preliminary data.</text>
</comment>
<dbReference type="Pfam" id="PF00027">
    <property type="entry name" value="cNMP_binding"/>
    <property type="match status" value="1"/>
</dbReference>
<dbReference type="CDD" id="cd00038">
    <property type="entry name" value="CAP_ED"/>
    <property type="match status" value="1"/>
</dbReference>
<organism evidence="2 3">
    <name type="scientific">Kaistia nematophila</name>
    <dbReference type="NCBI Taxonomy" id="2994654"/>
    <lineage>
        <taxon>Bacteria</taxon>
        <taxon>Pseudomonadati</taxon>
        <taxon>Pseudomonadota</taxon>
        <taxon>Alphaproteobacteria</taxon>
        <taxon>Hyphomicrobiales</taxon>
        <taxon>Kaistiaceae</taxon>
        <taxon>Kaistia</taxon>
    </lineage>
</organism>
<dbReference type="Gene3D" id="2.60.120.10">
    <property type="entry name" value="Jelly Rolls"/>
    <property type="match status" value="1"/>
</dbReference>
<dbReference type="PROSITE" id="PS50042">
    <property type="entry name" value="CNMP_BINDING_3"/>
    <property type="match status" value="1"/>
</dbReference>
<evidence type="ECO:0000259" key="1">
    <source>
        <dbReference type="PROSITE" id="PS50042"/>
    </source>
</evidence>
<dbReference type="AlphaFoldDB" id="A0A9X3E4F3"/>
<sequence>MKSILQTCADIGATERQFAAGSVLLEEGAMSGLLYVLIEGVIEVARGETTIVVSSEPGSVFGEMSALLDAPHSATARTLTPTRAYVFEGSRDIIQSHPEIAFGVARILAQRLQAATTYLVDIKRQYQDHENHFAMVDEVLESLVHQQGLFSPGSDRQRSTTE</sequence>
<dbReference type="RefSeq" id="WP_266339977.1">
    <property type="nucleotide sequence ID" value="NZ_JAPKNK010000008.1"/>
</dbReference>
<reference evidence="2" key="1">
    <citation type="submission" date="2022-11" db="EMBL/GenBank/DDBJ databases">
        <title>Biodiversity and phylogenetic relationships of bacteria.</title>
        <authorList>
            <person name="Machado R.A.R."/>
            <person name="Bhat A."/>
            <person name="Loulou A."/>
            <person name="Kallel S."/>
        </authorList>
    </citation>
    <scope>NUCLEOTIDE SEQUENCE</scope>
    <source>
        <strain evidence="2">K-TC2</strain>
    </source>
</reference>
<gene>
    <name evidence="2" type="ORF">OSH07_17505</name>
</gene>
<evidence type="ECO:0000313" key="3">
    <source>
        <dbReference type="Proteomes" id="UP001144805"/>
    </source>
</evidence>
<name>A0A9X3E4F3_9HYPH</name>
<protein>
    <submittedName>
        <fullName evidence="2">Crp/Fnr family transcriptional regulator</fullName>
    </submittedName>
</protein>
<proteinExistence type="predicted"/>
<dbReference type="Proteomes" id="UP001144805">
    <property type="component" value="Unassembled WGS sequence"/>
</dbReference>
<dbReference type="InterPro" id="IPR014710">
    <property type="entry name" value="RmlC-like_jellyroll"/>
</dbReference>